<dbReference type="AlphaFoldDB" id="A0A0M3HTJ3"/>
<keyword evidence="1" id="KW-0479">Metal-binding</keyword>
<keyword evidence="2 4" id="KW-0863">Zinc-finger</keyword>
<organism evidence="8 9">
    <name type="scientific">Ascaris lumbricoides</name>
    <name type="common">Giant roundworm</name>
    <dbReference type="NCBI Taxonomy" id="6252"/>
    <lineage>
        <taxon>Eukaryota</taxon>
        <taxon>Metazoa</taxon>
        <taxon>Ecdysozoa</taxon>
        <taxon>Nematoda</taxon>
        <taxon>Chromadorea</taxon>
        <taxon>Rhabditida</taxon>
        <taxon>Spirurina</taxon>
        <taxon>Ascaridomorpha</taxon>
        <taxon>Ascaridoidea</taxon>
        <taxon>Ascarididae</taxon>
        <taxon>Ascaris</taxon>
    </lineage>
</organism>
<evidence type="ECO:0000256" key="4">
    <source>
        <dbReference type="PROSITE-ProRule" id="PRU00322"/>
    </source>
</evidence>
<dbReference type="WBParaSite" id="ALUE_0000596801-mRNA-1">
    <property type="protein sequence ID" value="ALUE_0000596801-mRNA-1"/>
    <property type="gene ID" value="ALUE_0000596801"/>
</dbReference>
<dbReference type="InterPro" id="IPR036443">
    <property type="entry name" value="Znf_RanBP2_sf"/>
</dbReference>
<protein>
    <submittedName>
        <fullName evidence="9">RanBP2-type domain-containing protein</fullName>
    </submittedName>
</protein>
<evidence type="ECO:0000259" key="7">
    <source>
        <dbReference type="PROSITE" id="PS50199"/>
    </source>
</evidence>
<dbReference type="PROSITE" id="PS50199">
    <property type="entry name" value="ZF_RANBP2_2"/>
    <property type="match status" value="1"/>
</dbReference>
<evidence type="ECO:0000256" key="5">
    <source>
        <dbReference type="SAM" id="Coils"/>
    </source>
</evidence>
<dbReference type="SMART" id="SM00547">
    <property type="entry name" value="ZnF_RBZ"/>
    <property type="match status" value="1"/>
</dbReference>
<reference evidence="9" key="1">
    <citation type="submission" date="2017-02" db="UniProtKB">
        <authorList>
            <consortium name="WormBaseParasite"/>
        </authorList>
    </citation>
    <scope>IDENTIFICATION</scope>
</reference>
<dbReference type="InterPro" id="IPR001876">
    <property type="entry name" value="Znf_RanBP2"/>
</dbReference>
<evidence type="ECO:0000256" key="2">
    <source>
        <dbReference type="ARBA" id="ARBA00022771"/>
    </source>
</evidence>
<keyword evidence="5" id="KW-0175">Coiled coil</keyword>
<evidence type="ECO:0000313" key="9">
    <source>
        <dbReference type="WBParaSite" id="ALUE_0000596801-mRNA-1"/>
    </source>
</evidence>
<name>A0A0M3HTJ3_ASCLU</name>
<evidence type="ECO:0000256" key="1">
    <source>
        <dbReference type="ARBA" id="ARBA00022723"/>
    </source>
</evidence>
<evidence type="ECO:0000256" key="3">
    <source>
        <dbReference type="ARBA" id="ARBA00022833"/>
    </source>
</evidence>
<evidence type="ECO:0000313" key="8">
    <source>
        <dbReference type="Proteomes" id="UP000036681"/>
    </source>
</evidence>
<accession>A0A0M3HTJ3</accession>
<keyword evidence="3" id="KW-0862">Zinc</keyword>
<keyword evidence="8" id="KW-1185">Reference proteome</keyword>
<dbReference type="Proteomes" id="UP000036681">
    <property type="component" value="Unplaced"/>
</dbReference>
<dbReference type="PROSITE" id="PS01358">
    <property type="entry name" value="ZF_RANBP2_1"/>
    <property type="match status" value="1"/>
</dbReference>
<dbReference type="GO" id="GO:0008270">
    <property type="term" value="F:zinc ion binding"/>
    <property type="evidence" value="ECO:0007669"/>
    <property type="project" value="UniProtKB-KW"/>
</dbReference>
<feature type="region of interest" description="Disordered" evidence="6">
    <location>
        <begin position="58"/>
        <end position="96"/>
    </location>
</feature>
<dbReference type="SUPFAM" id="SSF90209">
    <property type="entry name" value="Ran binding protein zinc finger-like"/>
    <property type="match status" value="1"/>
</dbReference>
<evidence type="ECO:0000256" key="6">
    <source>
        <dbReference type="SAM" id="MobiDB-lite"/>
    </source>
</evidence>
<sequence length="350" mass="38969">MNTVFESDLISVNEMSSPWMPHDGAAASPQLSPRSHHHIQEFSSSIGKIFRGLRKSKKHQSQQLFVPAGPLPQIPTGSLSTDEQSWTAPDRPPPPRLPINFHSVSHDHSSMLLLAAPLSSAHRHTSAPQLNAESNSECSSNRSSFITANDMQQLHVDTEGHGETAGSGLDYITRLPSPTTLQVPTCDEQLVQEKAFERLAAIRSVIDEKNRILGVVNEDIEKLQLFMTQRLSESMDGIDCNNEKFERQIRELRSEVADVEADLEKLRRDSPELVPPPVPTRAAAMQPTRWSCLQCTFRNKPSVFRCEKCSIPSLRIDPWETQMCGCSVCSGSMLRLHSVDSDWSLASPLQ</sequence>
<feature type="domain" description="RanBP2-type" evidence="7">
    <location>
        <begin position="286"/>
        <end position="315"/>
    </location>
</feature>
<proteinExistence type="predicted"/>
<dbReference type="Gene3D" id="4.10.1060.10">
    <property type="entry name" value="Zinc finger, RanBP2-type"/>
    <property type="match status" value="1"/>
</dbReference>
<feature type="coiled-coil region" evidence="5">
    <location>
        <begin position="235"/>
        <end position="269"/>
    </location>
</feature>
<feature type="compositionally biased region" description="Polar residues" evidence="6">
    <location>
        <begin position="75"/>
        <end position="87"/>
    </location>
</feature>